<proteinExistence type="predicted"/>
<accession>A0A3L6QMS0</accession>
<evidence type="ECO:0000256" key="2">
    <source>
        <dbReference type="SAM" id="SignalP"/>
    </source>
</evidence>
<keyword evidence="4" id="KW-1185">Reference proteome</keyword>
<feature type="chain" id="PRO_5018154647" description="Secreted protein" evidence="2">
    <location>
        <begin position="29"/>
        <end position="181"/>
    </location>
</feature>
<organism evidence="3 4">
    <name type="scientific">Panicum miliaceum</name>
    <name type="common">Proso millet</name>
    <name type="synonym">Broomcorn millet</name>
    <dbReference type="NCBI Taxonomy" id="4540"/>
    <lineage>
        <taxon>Eukaryota</taxon>
        <taxon>Viridiplantae</taxon>
        <taxon>Streptophyta</taxon>
        <taxon>Embryophyta</taxon>
        <taxon>Tracheophyta</taxon>
        <taxon>Spermatophyta</taxon>
        <taxon>Magnoliopsida</taxon>
        <taxon>Liliopsida</taxon>
        <taxon>Poales</taxon>
        <taxon>Poaceae</taxon>
        <taxon>PACMAD clade</taxon>
        <taxon>Panicoideae</taxon>
        <taxon>Panicodae</taxon>
        <taxon>Paniceae</taxon>
        <taxon>Panicinae</taxon>
        <taxon>Panicum</taxon>
        <taxon>Panicum sect. Panicum</taxon>
    </lineage>
</organism>
<feature type="signal peptide" evidence="2">
    <location>
        <begin position="1"/>
        <end position="28"/>
    </location>
</feature>
<dbReference type="OrthoDB" id="670923at2759"/>
<dbReference type="STRING" id="4540.A0A3L6QMS0"/>
<evidence type="ECO:0000313" key="3">
    <source>
        <dbReference type="EMBL" id="RLM85157.1"/>
    </source>
</evidence>
<dbReference type="PANTHER" id="PTHR36405">
    <property type="entry name" value="BNAA10G09140D PROTEIN"/>
    <property type="match status" value="1"/>
</dbReference>
<feature type="region of interest" description="Disordered" evidence="1">
    <location>
        <begin position="89"/>
        <end position="109"/>
    </location>
</feature>
<comment type="caution">
    <text evidence="3">The sequence shown here is derived from an EMBL/GenBank/DDBJ whole genome shotgun (WGS) entry which is preliminary data.</text>
</comment>
<gene>
    <name evidence="3" type="ORF">C2845_PM04G26880</name>
</gene>
<dbReference type="Proteomes" id="UP000275267">
    <property type="component" value="Unassembled WGS sequence"/>
</dbReference>
<keyword evidence="2" id="KW-0732">Signal</keyword>
<dbReference type="EMBL" id="PQIB02000011">
    <property type="protein sequence ID" value="RLM85157.1"/>
    <property type="molecule type" value="Genomic_DNA"/>
</dbReference>
<reference evidence="4" key="1">
    <citation type="journal article" date="2019" name="Nat. Commun.">
        <title>The genome of broomcorn millet.</title>
        <authorList>
            <person name="Zou C."/>
            <person name="Miki D."/>
            <person name="Li D."/>
            <person name="Tang Q."/>
            <person name="Xiao L."/>
            <person name="Rajput S."/>
            <person name="Deng P."/>
            <person name="Jia W."/>
            <person name="Huang R."/>
            <person name="Zhang M."/>
            <person name="Sun Y."/>
            <person name="Hu J."/>
            <person name="Fu X."/>
            <person name="Schnable P.S."/>
            <person name="Li F."/>
            <person name="Zhang H."/>
            <person name="Feng B."/>
            <person name="Zhu X."/>
            <person name="Liu R."/>
            <person name="Schnable J.C."/>
            <person name="Zhu J.-K."/>
            <person name="Zhang H."/>
        </authorList>
    </citation>
    <scope>NUCLEOTIDE SEQUENCE [LARGE SCALE GENOMIC DNA]</scope>
</reference>
<protein>
    <recommendedName>
        <fullName evidence="5">Secreted protein</fullName>
    </recommendedName>
</protein>
<evidence type="ECO:0000256" key="1">
    <source>
        <dbReference type="SAM" id="MobiDB-lite"/>
    </source>
</evidence>
<name>A0A3L6QMS0_PANMI</name>
<evidence type="ECO:0008006" key="5">
    <source>
        <dbReference type="Google" id="ProtNLM"/>
    </source>
</evidence>
<dbReference type="PANTHER" id="PTHR36405:SF1">
    <property type="entry name" value="OS07G0520600 PROTEIN"/>
    <property type="match status" value="1"/>
</dbReference>
<dbReference type="AlphaFoldDB" id="A0A3L6QMS0"/>
<sequence length="181" mass="19282">MLDACPQLLLSPLLLVVIMPCATELVHGEGTIGGAIKVGTTGTIGSLMTRELDAIKVEPQATATPRLRRQGCPVSVSCGATPRKVVLRKSSSDITSSSNGNRTDRVSAEEACKSRRVSRRNTFNSPMLRSDCALVDRSPNTGKTKKKGSGYGVEVVDVKCGNPMSSRLRKLGFSKLSETFA</sequence>
<evidence type="ECO:0000313" key="4">
    <source>
        <dbReference type="Proteomes" id="UP000275267"/>
    </source>
</evidence>